<evidence type="ECO:0000259" key="8">
    <source>
        <dbReference type="PROSITE" id="PS50850"/>
    </source>
</evidence>
<feature type="transmembrane region" description="Helical" evidence="7">
    <location>
        <begin position="321"/>
        <end position="343"/>
    </location>
</feature>
<feature type="transmembrane region" description="Helical" evidence="7">
    <location>
        <begin position="87"/>
        <end position="105"/>
    </location>
</feature>
<keyword evidence="3" id="KW-1003">Cell membrane</keyword>
<protein>
    <submittedName>
        <fullName evidence="9">MFS transporter</fullName>
    </submittedName>
</protein>
<evidence type="ECO:0000313" key="10">
    <source>
        <dbReference type="Proteomes" id="UP001556692"/>
    </source>
</evidence>
<evidence type="ECO:0000313" key="9">
    <source>
        <dbReference type="EMBL" id="MEX0407467.1"/>
    </source>
</evidence>
<evidence type="ECO:0000256" key="6">
    <source>
        <dbReference type="ARBA" id="ARBA00023136"/>
    </source>
</evidence>
<feature type="transmembrane region" description="Helical" evidence="7">
    <location>
        <begin position="294"/>
        <end position="315"/>
    </location>
</feature>
<feature type="transmembrane region" description="Helical" evidence="7">
    <location>
        <begin position="148"/>
        <end position="171"/>
    </location>
</feature>
<dbReference type="InterPro" id="IPR005829">
    <property type="entry name" value="Sugar_transporter_CS"/>
</dbReference>
<comment type="subcellular location">
    <subcellularLocation>
        <location evidence="1">Cell membrane</location>
        <topology evidence="1">Multi-pass membrane protein</topology>
    </subcellularLocation>
</comment>
<organism evidence="9 10">
    <name type="scientific">Aquibium pacificus</name>
    <dbReference type="NCBI Taxonomy" id="3153579"/>
    <lineage>
        <taxon>Bacteria</taxon>
        <taxon>Pseudomonadati</taxon>
        <taxon>Pseudomonadota</taxon>
        <taxon>Alphaproteobacteria</taxon>
        <taxon>Hyphomicrobiales</taxon>
        <taxon>Phyllobacteriaceae</taxon>
        <taxon>Aquibium</taxon>
    </lineage>
</organism>
<dbReference type="InterPro" id="IPR011701">
    <property type="entry name" value="MFS"/>
</dbReference>
<evidence type="ECO:0000256" key="2">
    <source>
        <dbReference type="ARBA" id="ARBA00022448"/>
    </source>
</evidence>
<dbReference type="InterPro" id="IPR036259">
    <property type="entry name" value="MFS_trans_sf"/>
</dbReference>
<dbReference type="InterPro" id="IPR020846">
    <property type="entry name" value="MFS_dom"/>
</dbReference>
<evidence type="ECO:0000256" key="3">
    <source>
        <dbReference type="ARBA" id="ARBA00022475"/>
    </source>
</evidence>
<reference evidence="9 10" key="1">
    <citation type="submission" date="2024-05" db="EMBL/GenBank/DDBJ databases">
        <authorList>
            <person name="Jiang F."/>
        </authorList>
    </citation>
    <scope>NUCLEOTIDE SEQUENCE [LARGE SCALE GENOMIC DNA]</scope>
    <source>
        <strain evidence="9 10">LZ166</strain>
    </source>
</reference>
<feature type="transmembrane region" description="Helical" evidence="7">
    <location>
        <begin position="20"/>
        <end position="38"/>
    </location>
</feature>
<accession>A0ABV3SL31</accession>
<gene>
    <name evidence="9" type="ORF">ABGN05_17545</name>
</gene>
<keyword evidence="6 7" id="KW-0472">Membrane</keyword>
<feature type="transmembrane region" description="Helical" evidence="7">
    <location>
        <begin position="50"/>
        <end position="75"/>
    </location>
</feature>
<dbReference type="PANTHER" id="PTHR23517">
    <property type="entry name" value="RESISTANCE PROTEIN MDTM, PUTATIVE-RELATED-RELATED"/>
    <property type="match status" value="1"/>
</dbReference>
<feature type="domain" description="Major facilitator superfamily (MFS) profile" evidence="8">
    <location>
        <begin position="21"/>
        <end position="409"/>
    </location>
</feature>
<keyword evidence="5 7" id="KW-1133">Transmembrane helix</keyword>
<dbReference type="SUPFAM" id="SSF103473">
    <property type="entry name" value="MFS general substrate transporter"/>
    <property type="match status" value="1"/>
</dbReference>
<dbReference type="PROSITE" id="PS00217">
    <property type="entry name" value="SUGAR_TRANSPORT_2"/>
    <property type="match status" value="1"/>
</dbReference>
<evidence type="ECO:0000256" key="7">
    <source>
        <dbReference type="SAM" id="Phobius"/>
    </source>
</evidence>
<feature type="transmembrane region" description="Helical" evidence="7">
    <location>
        <begin position="177"/>
        <end position="199"/>
    </location>
</feature>
<evidence type="ECO:0000256" key="5">
    <source>
        <dbReference type="ARBA" id="ARBA00022989"/>
    </source>
</evidence>
<comment type="caution">
    <text evidence="9">The sequence shown here is derived from an EMBL/GenBank/DDBJ whole genome shotgun (WGS) entry which is preliminary data.</text>
</comment>
<dbReference type="PANTHER" id="PTHR23517:SF13">
    <property type="entry name" value="MAJOR FACILITATOR SUPERFAMILY MFS_1"/>
    <property type="match status" value="1"/>
</dbReference>
<dbReference type="Gene3D" id="1.20.1250.20">
    <property type="entry name" value="MFS general substrate transporter like domains"/>
    <property type="match status" value="1"/>
</dbReference>
<dbReference type="EMBL" id="JBDPGJ010000004">
    <property type="protein sequence ID" value="MEX0407467.1"/>
    <property type="molecule type" value="Genomic_DNA"/>
</dbReference>
<feature type="transmembrane region" description="Helical" evidence="7">
    <location>
        <begin position="263"/>
        <end position="282"/>
    </location>
</feature>
<sequence length="418" mass="43382">MISIDTDAAASGGNRRSPGFQFVASAFVLLLGLFGSHLATPLYPIWQAEFGLSTGAITLIYACYPIGVTGGLLFGGRLGDQVGRKPLILSGLLLMIGSAAIYLVATGMPALVAARLLNGVAIGLLSGPAVALIVELHPQQNRSEGSRIGALATLASPAVGLLAATMIVYFAHSTDMAVTFPFILQIAGIMVGIMLLTTVRETILPENKVRWRDASFAPQGLHIPAGIRSGFLFAALIGVLAWANTGLWLSLGPSLVYEVLGSHNRLLGGLMVVAFLTTAGVVQLFTRGMEFPRAITLGLALVIPSIVLVNVMLVWHSAIGLAVGVALAGASQGLSWMGCSQLINHIAPSRYRASVVSALYICGYFGSSIPVIATGAAADAIGLFPALLLLSALFVGLAIYLIITNVRINRAGFAPPAA</sequence>
<evidence type="ECO:0000256" key="4">
    <source>
        <dbReference type="ARBA" id="ARBA00022692"/>
    </source>
</evidence>
<name>A0ABV3SL31_9HYPH</name>
<feature type="transmembrane region" description="Helical" evidence="7">
    <location>
        <begin position="355"/>
        <end position="377"/>
    </location>
</feature>
<feature type="transmembrane region" description="Helical" evidence="7">
    <location>
        <begin position="220"/>
        <end position="243"/>
    </location>
</feature>
<dbReference type="PROSITE" id="PS50850">
    <property type="entry name" value="MFS"/>
    <property type="match status" value="1"/>
</dbReference>
<dbReference type="Proteomes" id="UP001556692">
    <property type="component" value="Unassembled WGS sequence"/>
</dbReference>
<feature type="transmembrane region" description="Helical" evidence="7">
    <location>
        <begin position="383"/>
        <end position="403"/>
    </location>
</feature>
<dbReference type="RefSeq" id="WP_367955347.1">
    <property type="nucleotide sequence ID" value="NZ_JBDPGJ010000004.1"/>
</dbReference>
<keyword evidence="2" id="KW-0813">Transport</keyword>
<keyword evidence="10" id="KW-1185">Reference proteome</keyword>
<evidence type="ECO:0000256" key="1">
    <source>
        <dbReference type="ARBA" id="ARBA00004651"/>
    </source>
</evidence>
<keyword evidence="4 7" id="KW-0812">Transmembrane</keyword>
<proteinExistence type="predicted"/>
<dbReference type="Pfam" id="PF07690">
    <property type="entry name" value="MFS_1"/>
    <property type="match status" value="1"/>
</dbReference>
<dbReference type="InterPro" id="IPR050171">
    <property type="entry name" value="MFS_Transporters"/>
</dbReference>
<feature type="transmembrane region" description="Helical" evidence="7">
    <location>
        <begin position="117"/>
        <end position="136"/>
    </location>
</feature>